<gene>
    <name evidence="1" type="ORF">SETTUDRAFT_19372</name>
</gene>
<evidence type="ECO:0008006" key="3">
    <source>
        <dbReference type="Google" id="ProtNLM"/>
    </source>
</evidence>
<reference evidence="1 2" key="2">
    <citation type="journal article" date="2013" name="PLoS Genet.">
        <title>Comparative genome structure, secondary metabolite, and effector coding capacity across Cochliobolus pathogens.</title>
        <authorList>
            <person name="Condon B.J."/>
            <person name="Leng Y."/>
            <person name="Wu D."/>
            <person name="Bushley K.E."/>
            <person name="Ohm R.A."/>
            <person name="Otillar R."/>
            <person name="Martin J."/>
            <person name="Schackwitz W."/>
            <person name="Grimwood J."/>
            <person name="MohdZainudin N."/>
            <person name="Xue C."/>
            <person name="Wang R."/>
            <person name="Manning V.A."/>
            <person name="Dhillon B."/>
            <person name="Tu Z.J."/>
            <person name="Steffenson B.J."/>
            <person name="Salamov A."/>
            <person name="Sun H."/>
            <person name="Lowry S."/>
            <person name="LaButti K."/>
            <person name="Han J."/>
            <person name="Copeland A."/>
            <person name="Lindquist E."/>
            <person name="Barry K."/>
            <person name="Schmutz J."/>
            <person name="Baker S.E."/>
            <person name="Ciuffetti L.M."/>
            <person name="Grigoriev I.V."/>
            <person name="Zhong S."/>
            <person name="Turgeon B.G."/>
        </authorList>
    </citation>
    <scope>NUCLEOTIDE SEQUENCE [LARGE SCALE GENOMIC DNA]</scope>
    <source>
        <strain evidence="2">28A</strain>
    </source>
</reference>
<dbReference type="CDD" id="cd09917">
    <property type="entry name" value="F-box_SF"/>
    <property type="match status" value="1"/>
</dbReference>
<dbReference type="Proteomes" id="UP000016935">
    <property type="component" value="Unassembled WGS sequence"/>
</dbReference>
<name>R0K130_EXST2</name>
<dbReference type="AlphaFoldDB" id="R0K130"/>
<dbReference type="SUPFAM" id="SSF52047">
    <property type="entry name" value="RNI-like"/>
    <property type="match status" value="1"/>
</dbReference>
<dbReference type="eggNOG" id="ENOG502SJQV">
    <property type="taxonomic scope" value="Eukaryota"/>
</dbReference>
<evidence type="ECO:0000313" key="1">
    <source>
        <dbReference type="EMBL" id="EOA86853.1"/>
    </source>
</evidence>
<accession>R0K130</accession>
<dbReference type="GeneID" id="19402191"/>
<proteinExistence type="predicted"/>
<sequence>MFSNLQIRPAKPQRRRPSLTIRAGVAKRRVSTVSALSASMVPSLSFMEGLFGDEFPEAFGTGDGNAAKSRKCILDLPVELLEIVCAHISKLDIKRLRLACKHLASSVYLRIDRVYVSPNRANLDYLYSILAHPRYKYRVLEVVWDDARLQEYPTLDSFREAILLDERETKRAIESRLNEAIWIYSAGNPEYHALEHDDLFDKNGRLTEAAKEILLRYDDPFSSEVLARNAIMMDIEESYALYQDLYKTEQAIMEQQIDVNALHQALLGFPKLKRVTFTTEAWRPWTMQPRYNTPFHRALPVGFRKPNIRCESRPSSAAGQSPNHPLKMSVQRNRMPVGFRGYSILVSALLNMPVPSIEEFIVELENEVTGKSQDAIDITSADYEDTRRMFQRTPLKHVKFFVNSEVDARTPSTFQNTSNVRSLLTELRHLQHLDLSLNYNKTEPLFGHVPRLVPVPEILTSQLKTLTLRHVVAEKDDIFGLLTSLPKLQHVTLHHLRQWTDAPCWFLLFQRLRAYYNTVAHVRKPRFTIAQPRVFDTTYLQVVDEEVDAFLYRDGENPFLRASIKTYAHLQPHLGWRVDTRHETVRQRMRDVCVREEIQEWESEM</sequence>
<reference evidence="1 2" key="1">
    <citation type="journal article" date="2012" name="PLoS Pathog.">
        <title>Diverse lifestyles and strategies of plant pathogenesis encoded in the genomes of eighteen Dothideomycetes fungi.</title>
        <authorList>
            <person name="Ohm R.A."/>
            <person name="Feau N."/>
            <person name="Henrissat B."/>
            <person name="Schoch C.L."/>
            <person name="Horwitz B.A."/>
            <person name="Barry K.W."/>
            <person name="Condon B.J."/>
            <person name="Copeland A.C."/>
            <person name="Dhillon B."/>
            <person name="Glaser F."/>
            <person name="Hesse C.N."/>
            <person name="Kosti I."/>
            <person name="LaButti K."/>
            <person name="Lindquist E.A."/>
            <person name="Lucas S."/>
            <person name="Salamov A.A."/>
            <person name="Bradshaw R.E."/>
            <person name="Ciuffetti L."/>
            <person name="Hamelin R.C."/>
            <person name="Kema G.H.J."/>
            <person name="Lawrence C."/>
            <person name="Scott J.A."/>
            <person name="Spatafora J.W."/>
            <person name="Turgeon B.G."/>
            <person name="de Wit P.J.G.M."/>
            <person name="Zhong S."/>
            <person name="Goodwin S.B."/>
            <person name="Grigoriev I.V."/>
        </authorList>
    </citation>
    <scope>NUCLEOTIDE SEQUENCE [LARGE SCALE GENOMIC DNA]</scope>
    <source>
        <strain evidence="2">28A</strain>
    </source>
</reference>
<dbReference type="EMBL" id="KB908592">
    <property type="protein sequence ID" value="EOA86853.1"/>
    <property type="molecule type" value="Genomic_DNA"/>
</dbReference>
<organism evidence="1 2">
    <name type="scientific">Exserohilum turcicum (strain 28A)</name>
    <name type="common">Northern leaf blight fungus</name>
    <name type="synonym">Setosphaeria turcica</name>
    <dbReference type="NCBI Taxonomy" id="671987"/>
    <lineage>
        <taxon>Eukaryota</taxon>
        <taxon>Fungi</taxon>
        <taxon>Dikarya</taxon>
        <taxon>Ascomycota</taxon>
        <taxon>Pezizomycotina</taxon>
        <taxon>Dothideomycetes</taxon>
        <taxon>Pleosporomycetidae</taxon>
        <taxon>Pleosporales</taxon>
        <taxon>Pleosporineae</taxon>
        <taxon>Pleosporaceae</taxon>
        <taxon>Exserohilum</taxon>
    </lineage>
</organism>
<dbReference type="HOGENOM" id="CLU_021598_2_0_1"/>
<evidence type="ECO:0000313" key="2">
    <source>
        <dbReference type="Proteomes" id="UP000016935"/>
    </source>
</evidence>
<protein>
    <recommendedName>
        <fullName evidence="3">F-box domain-containing protein</fullName>
    </recommendedName>
</protein>
<dbReference type="OrthoDB" id="5422579at2759"/>
<keyword evidence="2" id="KW-1185">Reference proteome</keyword>
<dbReference type="RefSeq" id="XP_008024904.1">
    <property type="nucleotide sequence ID" value="XM_008026713.1"/>
</dbReference>